<dbReference type="Proteomes" id="UP001589906">
    <property type="component" value="Unassembled WGS sequence"/>
</dbReference>
<dbReference type="NCBIfam" id="TIGR01244">
    <property type="entry name" value="TIGR01244 family sulfur transferase"/>
    <property type="match status" value="1"/>
</dbReference>
<feature type="domain" description="Beta-lactamase hydrolase-like protein phosphatase-like" evidence="1">
    <location>
        <begin position="2"/>
        <end position="110"/>
    </location>
</feature>
<dbReference type="RefSeq" id="WP_376836440.1">
    <property type="nucleotide sequence ID" value="NZ_JBHLSW010000007.1"/>
</dbReference>
<evidence type="ECO:0000259" key="1">
    <source>
        <dbReference type="Pfam" id="PF04273"/>
    </source>
</evidence>
<proteinExistence type="predicted"/>
<gene>
    <name evidence="2" type="ORF">ACFFGE_10975</name>
</gene>
<name>A0ABV6R438_9CAUL</name>
<keyword evidence="3" id="KW-1185">Reference proteome</keyword>
<accession>A0ABV6R438</accession>
<reference evidence="2 3" key="1">
    <citation type="submission" date="2024-09" db="EMBL/GenBank/DDBJ databases">
        <authorList>
            <person name="Sun Q."/>
            <person name="Mori K."/>
        </authorList>
    </citation>
    <scope>NUCLEOTIDE SEQUENCE [LARGE SCALE GENOMIC DNA]</scope>
    <source>
        <strain evidence="2 3">NCAIM B.02621</strain>
    </source>
</reference>
<dbReference type="Gene3D" id="3.90.190.10">
    <property type="entry name" value="Protein tyrosine phosphatase superfamily"/>
    <property type="match status" value="1"/>
</dbReference>
<dbReference type="SUPFAM" id="SSF52799">
    <property type="entry name" value="(Phosphotyrosine protein) phosphatases II"/>
    <property type="match status" value="1"/>
</dbReference>
<dbReference type="InterPro" id="IPR029021">
    <property type="entry name" value="Prot-tyrosine_phosphatase-like"/>
</dbReference>
<dbReference type="GO" id="GO:0016740">
    <property type="term" value="F:transferase activity"/>
    <property type="evidence" value="ECO:0007669"/>
    <property type="project" value="UniProtKB-KW"/>
</dbReference>
<organism evidence="2 3">
    <name type="scientific">Brevundimonas balnearis</name>
    <dbReference type="NCBI Taxonomy" id="1572858"/>
    <lineage>
        <taxon>Bacteria</taxon>
        <taxon>Pseudomonadati</taxon>
        <taxon>Pseudomonadota</taxon>
        <taxon>Alphaproteobacteria</taxon>
        <taxon>Caulobacterales</taxon>
        <taxon>Caulobacteraceae</taxon>
        <taxon>Brevundimonas</taxon>
    </lineage>
</organism>
<dbReference type="InterPro" id="IPR005939">
    <property type="entry name" value="BLH_phosphatase-like"/>
</dbReference>
<dbReference type="CDD" id="cd14503">
    <property type="entry name" value="PTP-bact"/>
    <property type="match status" value="1"/>
</dbReference>
<sequence length="136" mass="14279">MDVRPLDPAVHVSPQIALEDLAVLKARGYGAVISNRPDGEEPGQPSADQVRAAAEAEGLGFVHIPISMPNLGPDQVQAMRAALEDLPGPVLAFCKSGTRSAVMWALTQAGERPADDLIAQAAEVGYDISGLRGRLE</sequence>
<dbReference type="Pfam" id="PF04273">
    <property type="entry name" value="BLH_phosphatase"/>
    <property type="match status" value="1"/>
</dbReference>
<evidence type="ECO:0000313" key="2">
    <source>
        <dbReference type="EMBL" id="MFC0634394.1"/>
    </source>
</evidence>
<protein>
    <submittedName>
        <fullName evidence="2">TIGR01244 family sulfur transferase</fullName>
    </submittedName>
</protein>
<keyword evidence="2" id="KW-0808">Transferase</keyword>
<dbReference type="EMBL" id="JBHLSW010000007">
    <property type="protein sequence ID" value="MFC0634394.1"/>
    <property type="molecule type" value="Genomic_DNA"/>
</dbReference>
<comment type="caution">
    <text evidence="2">The sequence shown here is derived from an EMBL/GenBank/DDBJ whole genome shotgun (WGS) entry which is preliminary data.</text>
</comment>
<evidence type="ECO:0000313" key="3">
    <source>
        <dbReference type="Proteomes" id="UP001589906"/>
    </source>
</evidence>